<feature type="domain" description="USP" evidence="5">
    <location>
        <begin position="149"/>
        <end position="457"/>
    </location>
</feature>
<evidence type="ECO:0000256" key="4">
    <source>
        <dbReference type="PROSITE-ProRule" id="PRU00502"/>
    </source>
</evidence>
<dbReference type="GO" id="GO:0004843">
    <property type="term" value="F:cysteine-type deubiquitinase activity"/>
    <property type="evidence" value="ECO:0007669"/>
    <property type="project" value="InterPro"/>
</dbReference>
<keyword evidence="3" id="KW-0862">Zinc</keyword>
<keyword evidence="2 4" id="KW-0863">Zinc-finger</keyword>
<dbReference type="SMART" id="SM00290">
    <property type="entry name" value="ZnF_UBP"/>
    <property type="match status" value="1"/>
</dbReference>
<protein>
    <recommendedName>
        <fullName evidence="9">UBP-type domain-containing protein</fullName>
    </recommendedName>
</protein>
<name>G8ZR73_TORDE</name>
<dbReference type="SUPFAM" id="SSF57850">
    <property type="entry name" value="RING/U-box"/>
    <property type="match status" value="1"/>
</dbReference>
<evidence type="ECO:0000313" key="8">
    <source>
        <dbReference type="Proteomes" id="UP000005627"/>
    </source>
</evidence>
<organism evidence="7 8">
    <name type="scientific">Torulaspora delbrueckii</name>
    <name type="common">Yeast</name>
    <name type="synonym">Candida colliculosa</name>
    <dbReference type="NCBI Taxonomy" id="4950"/>
    <lineage>
        <taxon>Eukaryota</taxon>
        <taxon>Fungi</taxon>
        <taxon>Dikarya</taxon>
        <taxon>Ascomycota</taxon>
        <taxon>Saccharomycotina</taxon>
        <taxon>Saccharomycetes</taxon>
        <taxon>Saccharomycetales</taxon>
        <taxon>Saccharomycetaceae</taxon>
        <taxon>Torulaspora</taxon>
    </lineage>
</organism>
<proteinExistence type="predicted"/>
<dbReference type="InterPro" id="IPR001394">
    <property type="entry name" value="Peptidase_C19_UCH"/>
</dbReference>
<dbReference type="RefSeq" id="XP_003680226.1">
    <property type="nucleotide sequence ID" value="XM_003680178.1"/>
</dbReference>
<evidence type="ECO:0000256" key="2">
    <source>
        <dbReference type="ARBA" id="ARBA00022771"/>
    </source>
</evidence>
<dbReference type="GeneID" id="11500350"/>
<dbReference type="EMBL" id="HE616744">
    <property type="protein sequence ID" value="CCE91015.1"/>
    <property type="molecule type" value="Genomic_DNA"/>
</dbReference>
<dbReference type="PANTHER" id="PTHR21646">
    <property type="entry name" value="UBIQUITIN CARBOXYL-TERMINAL HYDROLASE"/>
    <property type="match status" value="1"/>
</dbReference>
<dbReference type="PROSITE" id="PS50271">
    <property type="entry name" value="ZF_UBP"/>
    <property type="match status" value="1"/>
</dbReference>
<dbReference type="InterPro" id="IPR013083">
    <property type="entry name" value="Znf_RING/FYVE/PHD"/>
</dbReference>
<evidence type="ECO:0000313" key="7">
    <source>
        <dbReference type="EMBL" id="CCE91015.1"/>
    </source>
</evidence>
<dbReference type="GO" id="GO:0008270">
    <property type="term" value="F:zinc ion binding"/>
    <property type="evidence" value="ECO:0007669"/>
    <property type="project" value="UniProtKB-KW"/>
</dbReference>
<dbReference type="PANTHER" id="PTHR21646:SF16">
    <property type="entry name" value="U4_U6.U5 TRI-SNRNP-ASSOCIATED PROTEIN 2"/>
    <property type="match status" value="1"/>
</dbReference>
<keyword evidence="1" id="KW-0479">Metal-binding</keyword>
<evidence type="ECO:0000256" key="3">
    <source>
        <dbReference type="ARBA" id="ARBA00022833"/>
    </source>
</evidence>
<dbReference type="AlphaFoldDB" id="G8ZR73"/>
<feature type="domain" description="UBP-type" evidence="6">
    <location>
        <begin position="26"/>
        <end position="123"/>
    </location>
</feature>
<evidence type="ECO:0000259" key="5">
    <source>
        <dbReference type="PROSITE" id="PS50235"/>
    </source>
</evidence>
<dbReference type="eggNOG" id="KOG2026">
    <property type="taxonomic scope" value="Eukaryota"/>
</dbReference>
<dbReference type="Gene3D" id="3.90.70.10">
    <property type="entry name" value="Cysteine proteinases"/>
    <property type="match status" value="1"/>
</dbReference>
<keyword evidence="8" id="KW-1185">Reference proteome</keyword>
<reference evidence="7 8" key="1">
    <citation type="journal article" date="2011" name="Proc. Natl. Acad. Sci. U.S.A.">
        <title>Evolutionary erosion of yeast sex chromosomes by mating-type switching accidents.</title>
        <authorList>
            <person name="Gordon J.L."/>
            <person name="Armisen D."/>
            <person name="Proux-Wera E."/>
            <person name="Oheigeartaigh S.S."/>
            <person name="Byrne K.P."/>
            <person name="Wolfe K.H."/>
        </authorList>
    </citation>
    <scope>NUCLEOTIDE SEQUENCE [LARGE SCALE GENOMIC DNA]</scope>
    <source>
        <strain evidence="8">ATCC 10662 / CBS 1146 / NBRC 0425 / NCYC 2629 / NRRL Y-866</strain>
    </source>
</reference>
<dbReference type="STRING" id="1076872.G8ZR73"/>
<dbReference type="SUPFAM" id="SSF54001">
    <property type="entry name" value="Cysteine proteinases"/>
    <property type="match status" value="1"/>
</dbReference>
<dbReference type="Proteomes" id="UP000005627">
    <property type="component" value="Chromosome 3"/>
</dbReference>
<dbReference type="Pfam" id="PF02148">
    <property type="entry name" value="zf-UBP"/>
    <property type="match status" value="1"/>
</dbReference>
<dbReference type="InterPro" id="IPR050185">
    <property type="entry name" value="Ub_carboxyl-term_hydrolase"/>
</dbReference>
<dbReference type="KEGG" id="tdl:TDEL_0C01260"/>
<dbReference type="GO" id="GO:0016579">
    <property type="term" value="P:protein deubiquitination"/>
    <property type="evidence" value="ECO:0007669"/>
    <property type="project" value="InterPro"/>
</dbReference>
<sequence>MQPENRGRRLSTKGDSNVKRVKVNEPSYAFLETVNRKKLDFDAEKACSVTLSTLNVYCCLVCGKYLQGRRANSPAFLHSVNDNHHVFVDFITLKFYLLPDGIEIEDNGRIQLLNSIRYAIRPQFTKNEISQFPTGCQDLNDNTYFNGFIGVNNSARNKSVNVVLLALAHLRPLRDYCLLAKIDQEDEFTRRLALFIRKIWSVKLFKQHVSVDEFLAFVTVNDKRSAKNLNDPRKCLLWLLECIQTSAPKLKSILSEACQGKVLVTKTGVKVIYDEDENVKDFTREKSSKSTSVPFWSLTLDLPPRPLFKGQINVNDLPQVRLEDLMCKFNGIKEKQMSHHIMQYKILKLPKYLVLHVDRFDSTDAQPVKNRNHTLVEFPLTMKVEGSTYKLLANIVHQVSRTAGTTRVEKDDQSNWIIQLYNSAIDQWVEIDGSNVRTKDKELLFLNEIYIQIWELETA</sequence>
<dbReference type="InterPro" id="IPR001607">
    <property type="entry name" value="Znf_UBP"/>
</dbReference>
<dbReference type="InterPro" id="IPR038765">
    <property type="entry name" value="Papain-like_cys_pep_sf"/>
</dbReference>
<dbReference type="FunCoup" id="G8ZR73">
    <property type="interactions" value="1056"/>
</dbReference>
<accession>G8ZR73</accession>
<dbReference type="Gene3D" id="3.30.40.10">
    <property type="entry name" value="Zinc/RING finger domain, C3HC4 (zinc finger)"/>
    <property type="match status" value="1"/>
</dbReference>
<dbReference type="InParanoid" id="G8ZR73"/>
<evidence type="ECO:0000259" key="6">
    <source>
        <dbReference type="PROSITE" id="PS50271"/>
    </source>
</evidence>
<dbReference type="Pfam" id="PF00443">
    <property type="entry name" value="UCH"/>
    <property type="match status" value="1"/>
</dbReference>
<dbReference type="PROSITE" id="PS50235">
    <property type="entry name" value="USP_3"/>
    <property type="match status" value="1"/>
</dbReference>
<evidence type="ECO:0008006" key="9">
    <source>
        <dbReference type="Google" id="ProtNLM"/>
    </source>
</evidence>
<evidence type="ECO:0000256" key="1">
    <source>
        <dbReference type="ARBA" id="ARBA00022723"/>
    </source>
</evidence>
<dbReference type="OrthoDB" id="10263353at2759"/>
<gene>
    <name evidence="7" type="primary">TDEL0C01260</name>
    <name evidence="7" type="ORF">TDEL_0C01260</name>
</gene>
<dbReference type="HOGENOM" id="CLU_016848_2_1_1"/>
<dbReference type="InterPro" id="IPR028889">
    <property type="entry name" value="USP"/>
</dbReference>